<keyword evidence="5 9" id="KW-0560">Oxidoreductase</keyword>
<evidence type="ECO:0000256" key="4">
    <source>
        <dbReference type="ARBA" id="ARBA00022723"/>
    </source>
</evidence>
<dbReference type="InterPro" id="IPR001128">
    <property type="entry name" value="Cyt_P450"/>
</dbReference>
<dbReference type="Gene3D" id="1.10.630.10">
    <property type="entry name" value="Cytochrome P450"/>
    <property type="match status" value="1"/>
</dbReference>
<comment type="cofactor">
    <cofactor evidence="1 8">
        <name>heme</name>
        <dbReference type="ChEBI" id="CHEBI:30413"/>
    </cofactor>
</comment>
<evidence type="ECO:0000313" key="13">
    <source>
        <dbReference type="Proteomes" id="UP000239757"/>
    </source>
</evidence>
<protein>
    <recommendedName>
        <fullName evidence="14">Cytochrome P450</fullName>
    </recommendedName>
</protein>
<dbReference type="PRINTS" id="PR00463">
    <property type="entry name" value="EP450I"/>
</dbReference>
<dbReference type="InterPro" id="IPR017972">
    <property type="entry name" value="Cyt_P450_CS"/>
</dbReference>
<dbReference type="PANTHER" id="PTHR47955">
    <property type="entry name" value="CYTOCHROME P450 FAMILY 71 PROTEIN"/>
    <property type="match status" value="1"/>
</dbReference>
<keyword evidence="3 8" id="KW-0349">Heme</keyword>
<dbReference type="InterPro" id="IPR036396">
    <property type="entry name" value="Cyt_P450_sf"/>
</dbReference>
<evidence type="ECO:0000256" key="10">
    <source>
        <dbReference type="SAM" id="MobiDB-lite"/>
    </source>
</evidence>
<dbReference type="PRINTS" id="PR00385">
    <property type="entry name" value="P450"/>
</dbReference>
<keyword evidence="6 8" id="KW-0408">Iron</keyword>
<dbReference type="OrthoDB" id="2789670at2759"/>
<evidence type="ECO:0000313" key="12">
    <source>
        <dbReference type="EMBL" id="PPS17595.1"/>
    </source>
</evidence>
<evidence type="ECO:0000256" key="7">
    <source>
        <dbReference type="ARBA" id="ARBA00023033"/>
    </source>
</evidence>
<comment type="similarity">
    <text evidence="2 9">Belongs to the cytochrome P450 family.</text>
</comment>
<dbReference type="GO" id="GO:0016705">
    <property type="term" value="F:oxidoreductase activity, acting on paired donors, with incorporation or reduction of molecular oxygen"/>
    <property type="evidence" value="ECO:0007669"/>
    <property type="project" value="InterPro"/>
</dbReference>
<name>A0A2P5YPT1_GOSBA</name>
<reference evidence="12 13" key="1">
    <citation type="submission" date="2015-01" db="EMBL/GenBank/DDBJ databases">
        <title>Genome of allotetraploid Gossypium barbadense reveals genomic plasticity and fiber elongation in cotton evolution.</title>
        <authorList>
            <person name="Chen X."/>
            <person name="Liu X."/>
            <person name="Zhao B."/>
            <person name="Zheng H."/>
            <person name="Hu Y."/>
            <person name="Lu G."/>
            <person name="Yang C."/>
            <person name="Chen J."/>
            <person name="Shan C."/>
            <person name="Zhang L."/>
            <person name="Zhou Y."/>
            <person name="Wang L."/>
            <person name="Guo W."/>
            <person name="Bai Y."/>
            <person name="Ruan J."/>
            <person name="Shangguan X."/>
            <person name="Mao Y."/>
            <person name="Jiang J."/>
            <person name="Zhu Y."/>
            <person name="Lei J."/>
            <person name="Kang H."/>
            <person name="Chen S."/>
            <person name="He X."/>
            <person name="Wang R."/>
            <person name="Wang Y."/>
            <person name="Chen J."/>
            <person name="Wang L."/>
            <person name="Yu S."/>
            <person name="Wang B."/>
            <person name="Wei J."/>
            <person name="Song S."/>
            <person name="Lu X."/>
            <person name="Gao Z."/>
            <person name="Gu W."/>
            <person name="Deng X."/>
            <person name="Ma D."/>
            <person name="Wang S."/>
            <person name="Liang W."/>
            <person name="Fang L."/>
            <person name="Cai C."/>
            <person name="Zhu X."/>
            <person name="Zhou B."/>
            <person name="Zhang Y."/>
            <person name="Chen Z."/>
            <person name="Xu S."/>
            <person name="Zhu R."/>
            <person name="Wang S."/>
            <person name="Zhang T."/>
            <person name="Zhao G."/>
        </authorList>
    </citation>
    <scope>NUCLEOTIDE SEQUENCE [LARGE SCALE GENOMIC DNA]</scope>
    <source>
        <strain evidence="13">cv. Xinhai21</strain>
        <tissue evidence="12">Leaf</tissue>
    </source>
</reference>
<dbReference type="InterPro" id="IPR002401">
    <property type="entry name" value="Cyt_P450_E_grp-I"/>
</dbReference>
<dbReference type="GO" id="GO:0020037">
    <property type="term" value="F:heme binding"/>
    <property type="evidence" value="ECO:0007669"/>
    <property type="project" value="InterPro"/>
</dbReference>
<dbReference type="CDD" id="cd11072">
    <property type="entry name" value="CYP71-like"/>
    <property type="match status" value="1"/>
</dbReference>
<dbReference type="Proteomes" id="UP000239757">
    <property type="component" value="Unassembled WGS sequence"/>
</dbReference>
<proteinExistence type="inferred from homology"/>
<evidence type="ECO:0000256" key="9">
    <source>
        <dbReference type="RuleBase" id="RU000461"/>
    </source>
</evidence>
<dbReference type="Pfam" id="PF00067">
    <property type="entry name" value="p450"/>
    <property type="match status" value="2"/>
</dbReference>
<keyword evidence="4 8" id="KW-0479">Metal-binding</keyword>
<organism evidence="12 13">
    <name type="scientific">Gossypium barbadense</name>
    <name type="common">Sea Island cotton</name>
    <name type="synonym">Hibiscus barbadensis</name>
    <dbReference type="NCBI Taxonomy" id="3634"/>
    <lineage>
        <taxon>Eukaryota</taxon>
        <taxon>Viridiplantae</taxon>
        <taxon>Streptophyta</taxon>
        <taxon>Embryophyta</taxon>
        <taxon>Tracheophyta</taxon>
        <taxon>Spermatophyta</taxon>
        <taxon>Magnoliopsida</taxon>
        <taxon>eudicotyledons</taxon>
        <taxon>Gunneridae</taxon>
        <taxon>Pentapetalae</taxon>
        <taxon>rosids</taxon>
        <taxon>malvids</taxon>
        <taxon>Malvales</taxon>
        <taxon>Malvaceae</taxon>
        <taxon>Malvoideae</taxon>
        <taxon>Gossypium</taxon>
    </lineage>
</organism>
<gene>
    <name evidence="12" type="ORF">GOBAR_AA02985</name>
</gene>
<feature type="transmembrane region" description="Helical" evidence="11">
    <location>
        <begin position="6"/>
        <end position="23"/>
    </location>
</feature>
<dbReference type="PANTHER" id="PTHR47955:SF19">
    <property type="entry name" value="CYTOCHROME P450 71A9-LIKE ISOFORM X1"/>
    <property type="match status" value="1"/>
</dbReference>
<dbReference type="PROSITE" id="PS00086">
    <property type="entry name" value="CYTOCHROME_P450"/>
    <property type="match status" value="1"/>
</dbReference>
<keyword evidence="11" id="KW-0472">Membrane</keyword>
<evidence type="ECO:0000256" key="1">
    <source>
        <dbReference type="ARBA" id="ARBA00001971"/>
    </source>
</evidence>
<feature type="region of interest" description="Disordered" evidence="10">
    <location>
        <begin position="337"/>
        <end position="360"/>
    </location>
</feature>
<keyword evidence="7 9" id="KW-0503">Monooxygenase</keyword>
<feature type="binding site" description="axial binding residue" evidence="8">
    <location>
        <position position="504"/>
    </location>
    <ligand>
        <name>heme</name>
        <dbReference type="ChEBI" id="CHEBI:30413"/>
    </ligand>
    <ligandPart>
        <name>Fe</name>
        <dbReference type="ChEBI" id="CHEBI:18248"/>
    </ligandPart>
</feature>
<keyword evidence="11" id="KW-1133">Transmembrane helix</keyword>
<sequence length="570" mass="64796">MALISSLVWVPFLLLPLLLLLLFKQKTHQVKKEHNYKLPPSPPRLPIIGNLHQLGELPHSSLSQLSHKYGPVMLLHLGRIPVLIVSSAESAKEVLKVNDLACCSRPRLAAVGRLSYNYLDVAFAPYSEYWRELRKICVLELFSVKRVKSFRFIREAEVGSIMESISSSSTHPVNVTEKVFALTGSIIFRIAFGKSFQGSEYDRAKFYELVHDAETVAGAFSSDECFPRFGWIIDRLNGHNGRVEKVFGQLDALFQQVIDEHLKPGRTQDHEDIIDVMLKIEKEQIDEHGHAWLTKNHIKAVLLLKGKQRHDSDYAEYCEIASFFLLCSDGGGLGDFKEEEDHEKANNKRDDEEHDEESSKNMFLGGVDTSALIVIWAMAELARKPTFMKKAQDEVRGVVGKKGRVTETDLDQLQYLKMVLKETLRLHPPVPMLIAREAISHFNINGYHIYPNTLIQINVWAIARDPKYWENPQEFSPERFIDNAVDFKGQHFELLPFGGGRRGCPALYMGTVTTELLLANLLYCFDWVLPDGMNEADINMEEWAGKCLTLSKKTPLLLVPIKYLHAQPSV</sequence>
<accession>A0A2P5YPT1</accession>
<dbReference type="SUPFAM" id="SSF48264">
    <property type="entry name" value="Cytochrome P450"/>
    <property type="match status" value="1"/>
</dbReference>
<evidence type="ECO:0000256" key="6">
    <source>
        <dbReference type="ARBA" id="ARBA00023004"/>
    </source>
</evidence>
<feature type="compositionally biased region" description="Basic and acidic residues" evidence="10">
    <location>
        <begin position="342"/>
        <end position="351"/>
    </location>
</feature>
<dbReference type="EMBL" id="KZ662914">
    <property type="protein sequence ID" value="PPS17595.1"/>
    <property type="molecule type" value="Genomic_DNA"/>
</dbReference>
<evidence type="ECO:0000256" key="11">
    <source>
        <dbReference type="SAM" id="Phobius"/>
    </source>
</evidence>
<evidence type="ECO:0000256" key="2">
    <source>
        <dbReference type="ARBA" id="ARBA00010617"/>
    </source>
</evidence>
<evidence type="ECO:0008006" key="14">
    <source>
        <dbReference type="Google" id="ProtNLM"/>
    </source>
</evidence>
<evidence type="ECO:0000256" key="3">
    <source>
        <dbReference type="ARBA" id="ARBA00022617"/>
    </source>
</evidence>
<dbReference type="GO" id="GO:0004497">
    <property type="term" value="F:monooxygenase activity"/>
    <property type="evidence" value="ECO:0007669"/>
    <property type="project" value="UniProtKB-KW"/>
</dbReference>
<evidence type="ECO:0000256" key="8">
    <source>
        <dbReference type="PIRSR" id="PIRSR602401-1"/>
    </source>
</evidence>
<dbReference type="AlphaFoldDB" id="A0A2P5YPT1"/>
<evidence type="ECO:0000256" key="5">
    <source>
        <dbReference type="ARBA" id="ARBA00023002"/>
    </source>
</evidence>
<keyword evidence="11" id="KW-0812">Transmembrane</keyword>
<dbReference type="GO" id="GO:0005506">
    <property type="term" value="F:iron ion binding"/>
    <property type="evidence" value="ECO:0007669"/>
    <property type="project" value="InterPro"/>
</dbReference>